<reference evidence="3" key="2">
    <citation type="submission" date="2015-03" db="UniProtKB">
        <authorList>
            <consortium name="EnsemblPlants"/>
        </authorList>
    </citation>
    <scope>IDENTIFICATION</scope>
</reference>
<dbReference type="STRING" id="65489.A0A0D3GJC3"/>
<sequence length="153" mass="17171">MAAGGMLCVSSSPTASASVARGRRQRRRSVEVRCSSVAAAGPGGPVEEHYRTLRLPPGATKGEVKRAFRRLALTVRLAGSAPASRYHPDVSKESDSGVHFQRINVAYQMVMGNMREAEERLEYWRLKYGLDDEDLDKYRNHLNDEDDDEWFDV</sequence>
<dbReference type="InterPro" id="IPR036869">
    <property type="entry name" value="J_dom_sf"/>
</dbReference>
<dbReference type="InterPro" id="IPR001623">
    <property type="entry name" value="DnaJ_domain"/>
</dbReference>
<dbReference type="SUPFAM" id="SSF46565">
    <property type="entry name" value="Chaperone J-domain"/>
    <property type="match status" value="1"/>
</dbReference>
<dbReference type="PROSITE" id="PS50076">
    <property type="entry name" value="DNAJ_2"/>
    <property type="match status" value="1"/>
</dbReference>
<dbReference type="Proteomes" id="UP000026960">
    <property type="component" value="Chromosome 6"/>
</dbReference>
<protein>
    <recommendedName>
        <fullName evidence="2">J domain-containing protein</fullName>
    </recommendedName>
</protein>
<evidence type="ECO:0000313" key="3">
    <source>
        <dbReference type="EnsemblPlants" id="OBART06G23010.1"/>
    </source>
</evidence>
<feature type="domain" description="J" evidence="2">
    <location>
        <begin position="48"/>
        <end position="127"/>
    </location>
</feature>
<feature type="region of interest" description="Disordered" evidence="1">
    <location>
        <begin position="1"/>
        <end position="26"/>
    </location>
</feature>
<dbReference type="CDD" id="cd06257">
    <property type="entry name" value="DnaJ"/>
    <property type="match status" value="1"/>
</dbReference>
<dbReference type="PaxDb" id="65489-OBART06G23010.1"/>
<reference evidence="3" key="1">
    <citation type="journal article" date="2009" name="Rice">
        <title>De Novo Next Generation Sequencing of Plant Genomes.</title>
        <authorList>
            <person name="Rounsley S."/>
            <person name="Marri P.R."/>
            <person name="Yu Y."/>
            <person name="He R."/>
            <person name="Sisneros N."/>
            <person name="Goicoechea J.L."/>
            <person name="Lee S.J."/>
            <person name="Angelova A."/>
            <person name="Kudrna D."/>
            <person name="Luo M."/>
            <person name="Affourtit J."/>
            <person name="Desany B."/>
            <person name="Knight J."/>
            <person name="Niazi F."/>
            <person name="Egholm M."/>
            <person name="Wing R.A."/>
        </authorList>
    </citation>
    <scope>NUCLEOTIDE SEQUENCE [LARGE SCALE GENOMIC DNA]</scope>
    <source>
        <strain evidence="3">cv. IRGC 105608</strain>
    </source>
</reference>
<evidence type="ECO:0000259" key="2">
    <source>
        <dbReference type="PROSITE" id="PS50076"/>
    </source>
</evidence>
<dbReference type="EnsemblPlants" id="OBART06G23010.1">
    <property type="protein sequence ID" value="OBART06G23010.1"/>
    <property type="gene ID" value="OBART06G23010"/>
</dbReference>
<dbReference type="eggNOG" id="KOG0715">
    <property type="taxonomic scope" value="Eukaryota"/>
</dbReference>
<feature type="compositionally biased region" description="Low complexity" evidence="1">
    <location>
        <begin position="9"/>
        <end position="20"/>
    </location>
</feature>
<dbReference type="PANTHER" id="PTHR24074">
    <property type="entry name" value="CO-CHAPERONE PROTEIN DJLA"/>
    <property type="match status" value="1"/>
</dbReference>
<dbReference type="InterPro" id="IPR050817">
    <property type="entry name" value="DjlA_DnaK_co-chaperone"/>
</dbReference>
<organism evidence="3">
    <name type="scientific">Oryza barthii</name>
    <dbReference type="NCBI Taxonomy" id="65489"/>
    <lineage>
        <taxon>Eukaryota</taxon>
        <taxon>Viridiplantae</taxon>
        <taxon>Streptophyta</taxon>
        <taxon>Embryophyta</taxon>
        <taxon>Tracheophyta</taxon>
        <taxon>Spermatophyta</taxon>
        <taxon>Magnoliopsida</taxon>
        <taxon>Liliopsida</taxon>
        <taxon>Poales</taxon>
        <taxon>Poaceae</taxon>
        <taxon>BOP clade</taxon>
        <taxon>Oryzoideae</taxon>
        <taxon>Oryzeae</taxon>
        <taxon>Oryzinae</taxon>
        <taxon>Oryza</taxon>
    </lineage>
</organism>
<dbReference type="Gramene" id="OBART06G23010.1">
    <property type="protein sequence ID" value="OBART06G23010.1"/>
    <property type="gene ID" value="OBART06G23010"/>
</dbReference>
<accession>A0A0D3GJC3</accession>
<dbReference type="PRINTS" id="PR00625">
    <property type="entry name" value="JDOMAIN"/>
</dbReference>
<evidence type="ECO:0000313" key="4">
    <source>
        <dbReference type="Proteomes" id="UP000026960"/>
    </source>
</evidence>
<proteinExistence type="predicted"/>
<keyword evidence="4" id="KW-1185">Reference proteome</keyword>
<dbReference type="AlphaFoldDB" id="A0A0D3GJC3"/>
<dbReference type="SMART" id="SM00271">
    <property type="entry name" value="DnaJ"/>
    <property type="match status" value="1"/>
</dbReference>
<name>A0A0D3GJC3_9ORYZ</name>
<evidence type="ECO:0000256" key="1">
    <source>
        <dbReference type="SAM" id="MobiDB-lite"/>
    </source>
</evidence>
<dbReference type="HOGENOM" id="CLU_1818886_0_0_1"/>
<dbReference type="Gene3D" id="1.10.287.110">
    <property type="entry name" value="DnaJ domain"/>
    <property type="match status" value="1"/>
</dbReference>
<dbReference type="GO" id="GO:0005783">
    <property type="term" value="C:endoplasmic reticulum"/>
    <property type="evidence" value="ECO:0007669"/>
    <property type="project" value="UniProtKB-ARBA"/>
</dbReference>